<name>A0ACC2WZL1_9TREE</name>
<evidence type="ECO:0000313" key="1">
    <source>
        <dbReference type="EMBL" id="KAJ9116953.1"/>
    </source>
</evidence>
<evidence type="ECO:0000313" key="2">
    <source>
        <dbReference type="Proteomes" id="UP001243375"/>
    </source>
</evidence>
<organism evidence="1 2">
    <name type="scientific">Naganishia vaughanmartiniae</name>
    <dbReference type="NCBI Taxonomy" id="1424756"/>
    <lineage>
        <taxon>Eukaryota</taxon>
        <taxon>Fungi</taxon>
        <taxon>Dikarya</taxon>
        <taxon>Basidiomycota</taxon>
        <taxon>Agaricomycotina</taxon>
        <taxon>Tremellomycetes</taxon>
        <taxon>Filobasidiales</taxon>
        <taxon>Filobasidiaceae</taxon>
        <taxon>Naganishia</taxon>
    </lineage>
</organism>
<accession>A0ACC2WZL1</accession>
<proteinExistence type="predicted"/>
<sequence length="178" mass="19115">MAADDFNMGLSTTSDPTYINLCEHYGVSDPGHLPAKIHELDPSFDAITASNKRKLLISDSAAVILRVVTSQSEGGSKFPTSASDAKTLAWRVVWHCVDTLAKDIQDVVERVQSLAGPGFRADQMALAMTGGIIARPVIKNMLVWGLTRRGIRFKDSTVIENAADHGATSLSKAFGRGT</sequence>
<reference evidence="1" key="1">
    <citation type="submission" date="2023-04" db="EMBL/GenBank/DDBJ databases">
        <title>Draft Genome sequencing of Naganishia species isolated from polar environments using Oxford Nanopore Technology.</title>
        <authorList>
            <person name="Leo P."/>
            <person name="Venkateswaran K."/>
        </authorList>
    </citation>
    <scope>NUCLEOTIDE SEQUENCE</scope>
    <source>
        <strain evidence="1">MNA-CCFEE 5425</strain>
    </source>
</reference>
<protein>
    <submittedName>
        <fullName evidence="1">Uncharacterized protein</fullName>
    </submittedName>
</protein>
<dbReference type="EMBL" id="JASBWU010000013">
    <property type="protein sequence ID" value="KAJ9116953.1"/>
    <property type="molecule type" value="Genomic_DNA"/>
</dbReference>
<dbReference type="Proteomes" id="UP001243375">
    <property type="component" value="Unassembled WGS sequence"/>
</dbReference>
<gene>
    <name evidence="1" type="ORF">QFC22_004611</name>
</gene>
<comment type="caution">
    <text evidence="1">The sequence shown here is derived from an EMBL/GenBank/DDBJ whole genome shotgun (WGS) entry which is preliminary data.</text>
</comment>
<keyword evidence="2" id="KW-1185">Reference proteome</keyword>